<evidence type="ECO:0000313" key="2">
    <source>
        <dbReference type="Proteomes" id="UP000199060"/>
    </source>
</evidence>
<sequence length="331" mass="38699">MKIQIPAWTTHHNQFLYSFSIYAEAKKLKLRITLNEEIHVNGAILYVEQKIVFFDYSDDRKLIASPDDYDAYFKRSLNPLDLESYDNIFPLNFHVNFADKPFRLMSQMDSSIFFKKGSFIEFIRASDAWGWFTNEFHGSINIRKFSSERDSSGKVIFMTRLWDPDRNDDPEEKERRRKQNHFRANACRIIKKTFPESIVGLYPDEFARKTANDVLLDVRDTKKKGYLKTLANCDIGVADDGLKDTPGWKIGEYALFGKAIISTPITIHLEGFQEGMHYLSTGTRDNFSLIPDLIHQLRKNEFYKEIQHNNKKWCSQFLEPVAYVSRILSSL</sequence>
<organism evidence="1 2">
    <name type="scientific">Algoriphagus faecimaris</name>
    <dbReference type="NCBI Taxonomy" id="686796"/>
    <lineage>
        <taxon>Bacteria</taxon>
        <taxon>Pseudomonadati</taxon>
        <taxon>Bacteroidota</taxon>
        <taxon>Cytophagia</taxon>
        <taxon>Cytophagales</taxon>
        <taxon>Cyclobacteriaceae</taxon>
        <taxon>Algoriphagus</taxon>
    </lineage>
</organism>
<dbReference type="STRING" id="686796.SAMN04488104_100756"/>
<reference evidence="2" key="1">
    <citation type="submission" date="2016-10" db="EMBL/GenBank/DDBJ databases">
        <authorList>
            <person name="Varghese N."/>
            <person name="Submissions S."/>
        </authorList>
    </citation>
    <scope>NUCLEOTIDE SEQUENCE [LARGE SCALE GENOMIC DNA]</scope>
    <source>
        <strain evidence="2">DSM 23095</strain>
    </source>
</reference>
<dbReference type="EMBL" id="FNAC01000007">
    <property type="protein sequence ID" value="SDC83755.1"/>
    <property type="molecule type" value="Genomic_DNA"/>
</dbReference>
<accession>A0A1G6PWL3</accession>
<evidence type="ECO:0008006" key="3">
    <source>
        <dbReference type="Google" id="ProtNLM"/>
    </source>
</evidence>
<dbReference type="Proteomes" id="UP000199060">
    <property type="component" value="Unassembled WGS sequence"/>
</dbReference>
<dbReference type="RefSeq" id="WP_087938291.1">
    <property type="nucleotide sequence ID" value="NZ_FNAC01000007.1"/>
</dbReference>
<proteinExistence type="predicted"/>
<name>A0A1G6PWL3_9BACT</name>
<evidence type="ECO:0000313" key="1">
    <source>
        <dbReference type="EMBL" id="SDC83755.1"/>
    </source>
</evidence>
<dbReference type="AlphaFoldDB" id="A0A1G6PWL3"/>
<gene>
    <name evidence="1" type="ORF">SAMN04488104_100756</name>
</gene>
<keyword evidence="2" id="KW-1185">Reference proteome</keyword>
<protein>
    <recommendedName>
        <fullName evidence="3">Glycosyltransferase family 10 (Fucosyltransferase) C-term</fullName>
    </recommendedName>
</protein>
<dbReference type="OrthoDB" id="6336595at2"/>